<proteinExistence type="predicted"/>
<evidence type="ECO:0000259" key="2">
    <source>
        <dbReference type="Pfam" id="PF23636"/>
    </source>
</evidence>
<dbReference type="AlphaFoldDB" id="A0A117R7W9"/>
<dbReference type="EMBL" id="LMWX01000080">
    <property type="protein sequence ID" value="KUN75856.1"/>
    <property type="molecule type" value="Genomic_DNA"/>
</dbReference>
<dbReference type="Proteomes" id="UP000053024">
    <property type="component" value="Unassembled WGS sequence"/>
</dbReference>
<dbReference type="STRING" id="285568.AQJ66_35485"/>
<reference evidence="3 4" key="1">
    <citation type="submission" date="2015-10" db="EMBL/GenBank/DDBJ databases">
        <title>Draft genome sequence of Streptomyces bungoensis DSM 41781, type strain for the species Streptomyces bungoensis.</title>
        <authorList>
            <person name="Ruckert C."/>
            <person name="Winkler A."/>
            <person name="Kalinowski J."/>
            <person name="Kampfer P."/>
            <person name="Glaeser S."/>
        </authorList>
    </citation>
    <scope>NUCLEOTIDE SEQUENCE [LARGE SCALE GENOMIC DNA]</scope>
    <source>
        <strain evidence="3 4">DSM 41781</strain>
    </source>
</reference>
<organism evidence="3 4">
    <name type="scientific">Streptomyces bungoensis</name>
    <dbReference type="NCBI Taxonomy" id="285568"/>
    <lineage>
        <taxon>Bacteria</taxon>
        <taxon>Bacillati</taxon>
        <taxon>Actinomycetota</taxon>
        <taxon>Actinomycetes</taxon>
        <taxon>Kitasatosporales</taxon>
        <taxon>Streptomycetaceae</taxon>
        <taxon>Streptomyces</taxon>
    </lineage>
</organism>
<keyword evidence="1" id="KW-1133">Transmembrane helix</keyword>
<evidence type="ECO:0000313" key="4">
    <source>
        <dbReference type="Proteomes" id="UP000053024"/>
    </source>
</evidence>
<name>A0A117R7W9_9ACTN</name>
<protein>
    <recommendedName>
        <fullName evidence="2">DUF7144 domain-containing protein</fullName>
    </recommendedName>
</protein>
<feature type="transmembrane region" description="Helical" evidence="1">
    <location>
        <begin position="65"/>
        <end position="84"/>
    </location>
</feature>
<gene>
    <name evidence="3" type="ORF">AQJ66_35485</name>
</gene>
<dbReference type="InterPro" id="IPR055568">
    <property type="entry name" value="DUF7144"/>
</dbReference>
<comment type="caution">
    <text evidence="3">The sequence shown here is derived from an EMBL/GenBank/DDBJ whole genome shotgun (WGS) entry which is preliminary data.</text>
</comment>
<feature type="domain" description="DUF7144" evidence="2">
    <location>
        <begin position="22"/>
        <end position="134"/>
    </location>
</feature>
<dbReference type="Pfam" id="PF23636">
    <property type="entry name" value="DUF7144"/>
    <property type="match status" value="1"/>
</dbReference>
<feature type="transmembrane region" description="Helical" evidence="1">
    <location>
        <begin position="21"/>
        <end position="45"/>
    </location>
</feature>
<feature type="transmembrane region" description="Helical" evidence="1">
    <location>
        <begin position="114"/>
        <end position="133"/>
    </location>
</feature>
<evidence type="ECO:0000256" key="1">
    <source>
        <dbReference type="SAM" id="Phobius"/>
    </source>
</evidence>
<keyword evidence="1" id="KW-0812">Transmembrane</keyword>
<keyword evidence="4" id="KW-1185">Reference proteome</keyword>
<dbReference type="OrthoDB" id="4482242at2"/>
<evidence type="ECO:0000313" key="3">
    <source>
        <dbReference type="EMBL" id="KUN75856.1"/>
    </source>
</evidence>
<accession>A0A117R7W9</accession>
<keyword evidence="1" id="KW-0472">Membrane</keyword>
<sequence>MTQDTTRPAAPAPHSGWAAGGAVFAGVLMLVEGVLAVLQGISAIARDSVWARIDGYVYRINLTGWGWILIVLGVIAVATGAGILKGADWARGVGIGLASLSIIAQFLFLPYLPIWSLIMIGIDFFVIWALATYRPEPRTP</sequence>
<dbReference type="RefSeq" id="WP_061930707.1">
    <property type="nucleotide sequence ID" value="NZ_JBEYBH010000004.1"/>
</dbReference>